<feature type="domain" description="Secretion system C-terminal sorting" evidence="7">
    <location>
        <begin position="589"/>
        <end position="649"/>
    </location>
</feature>
<name>A0ABQ2A7T5_9BACT</name>
<keyword evidence="9" id="KW-1185">Reference proteome</keyword>
<evidence type="ECO:0008006" key="10">
    <source>
        <dbReference type="Google" id="ProtNLM"/>
    </source>
</evidence>
<gene>
    <name evidence="8" type="ORF">GCM10011495_26130</name>
</gene>
<dbReference type="CDD" id="cd00102">
    <property type="entry name" value="IPT"/>
    <property type="match status" value="1"/>
</dbReference>
<evidence type="ECO:0000256" key="2">
    <source>
        <dbReference type="ARBA" id="ARBA00022723"/>
    </source>
</evidence>
<keyword evidence="2" id="KW-0479">Metal-binding</keyword>
<dbReference type="InterPro" id="IPR002909">
    <property type="entry name" value="IPT_dom"/>
</dbReference>
<reference evidence="9" key="1">
    <citation type="journal article" date="2019" name="Int. J. Syst. Evol. Microbiol.">
        <title>The Global Catalogue of Microorganisms (GCM) 10K type strain sequencing project: providing services to taxonomists for standard genome sequencing and annotation.</title>
        <authorList>
            <consortium name="The Broad Institute Genomics Platform"/>
            <consortium name="The Broad Institute Genome Sequencing Center for Infectious Disease"/>
            <person name="Wu L."/>
            <person name="Ma J."/>
        </authorList>
    </citation>
    <scope>NUCLEOTIDE SEQUENCE [LARGE SCALE GENOMIC DNA]</scope>
    <source>
        <strain evidence="9">CGMCC 1.14966</strain>
    </source>
</reference>
<protein>
    <recommendedName>
        <fullName evidence="10">T9SS type A sorting domain-containing protein</fullName>
    </recommendedName>
</protein>
<dbReference type="InterPro" id="IPR014756">
    <property type="entry name" value="Ig_E-set"/>
</dbReference>
<comment type="caution">
    <text evidence="8">The sequence shown here is derived from an EMBL/GenBank/DDBJ whole genome shotgun (WGS) entry which is preliminary data.</text>
</comment>
<proteinExistence type="predicted"/>
<evidence type="ECO:0000259" key="7">
    <source>
        <dbReference type="Pfam" id="PF18962"/>
    </source>
</evidence>
<feature type="domain" description="IPT/TIG" evidence="6">
    <location>
        <begin position="163"/>
        <end position="262"/>
    </location>
</feature>
<evidence type="ECO:0000259" key="6">
    <source>
        <dbReference type="Pfam" id="PF01833"/>
    </source>
</evidence>
<dbReference type="Gene3D" id="3.40.390.10">
    <property type="entry name" value="Collagenase (Catalytic Domain)"/>
    <property type="match status" value="1"/>
</dbReference>
<keyword evidence="4" id="KW-0862">Zinc</keyword>
<keyword evidence="3" id="KW-0378">Hydrolase</keyword>
<organism evidence="8 9">
    <name type="scientific">Hymenobacter frigidus</name>
    <dbReference type="NCBI Taxonomy" id="1524095"/>
    <lineage>
        <taxon>Bacteria</taxon>
        <taxon>Pseudomonadati</taxon>
        <taxon>Bacteroidota</taxon>
        <taxon>Cytophagia</taxon>
        <taxon>Cytophagales</taxon>
        <taxon>Hymenobacteraceae</taxon>
        <taxon>Hymenobacter</taxon>
    </lineage>
</organism>
<dbReference type="InterPro" id="IPR026444">
    <property type="entry name" value="Secre_tail"/>
</dbReference>
<evidence type="ECO:0000259" key="5">
    <source>
        <dbReference type="Pfam" id="PF00413"/>
    </source>
</evidence>
<evidence type="ECO:0000313" key="8">
    <source>
        <dbReference type="EMBL" id="GGH87372.1"/>
    </source>
</evidence>
<dbReference type="InterPro" id="IPR001818">
    <property type="entry name" value="Pept_M10_metallopeptidase"/>
</dbReference>
<accession>A0ABQ2A7T5</accession>
<dbReference type="RefSeq" id="WP_229748991.1">
    <property type="nucleotide sequence ID" value="NZ_BMGY01000024.1"/>
</dbReference>
<dbReference type="Pfam" id="PF00413">
    <property type="entry name" value="Peptidase_M10"/>
    <property type="match status" value="1"/>
</dbReference>
<dbReference type="Pfam" id="PF01833">
    <property type="entry name" value="TIG"/>
    <property type="match status" value="1"/>
</dbReference>
<dbReference type="SUPFAM" id="SSF81296">
    <property type="entry name" value="E set domains"/>
    <property type="match status" value="1"/>
</dbReference>
<dbReference type="EMBL" id="BMGY01000024">
    <property type="protein sequence ID" value="GGH87372.1"/>
    <property type="molecule type" value="Genomic_DNA"/>
</dbReference>
<dbReference type="InterPro" id="IPR024079">
    <property type="entry name" value="MetalloPept_cat_dom_sf"/>
</dbReference>
<evidence type="ECO:0000256" key="1">
    <source>
        <dbReference type="ARBA" id="ARBA00022670"/>
    </source>
</evidence>
<dbReference type="SUPFAM" id="SSF55486">
    <property type="entry name" value="Metalloproteases ('zincins'), catalytic domain"/>
    <property type="match status" value="1"/>
</dbReference>
<evidence type="ECO:0000256" key="4">
    <source>
        <dbReference type="ARBA" id="ARBA00022833"/>
    </source>
</evidence>
<evidence type="ECO:0000256" key="3">
    <source>
        <dbReference type="ARBA" id="ARBA00022801"/>
    </source>
</evidence>
<dbReference type="Pfam" id="PF18962">
    <property type="entry name" value="Por_Secre_tail"/>
    <property type="match status" value="1"/>
</dbReference>
<keyword evidence="1" id="KW-0645">Protease</keyword>
<dbReference type="Proteomes" id="UP000637774">
    <property type="component" value="Unassembled WGS sequence"/>
</dbReference>
<sequence>MLIPAPLAERVATATLIVEAGVRAQQAVSENGHIYTISELTVYKVFQGTEPAVLRLAEAGGTVGLRREVVSTSITLAPEQQGLFLLEPHPLLPGTYRLVAGPQGFVRYDLADRTASEPFGRYASIAGTLYPAVEALAGQSWRTVRPNAALAEALPVARPTAQPVISSFSPASLTAGTDAVLTINGSNFGATQGSGSVEFPNANSGGSSFVAANPADYIPLQWSDTQIQVRVPSTNVLTGGVAGTGTFRVINSGGETGTSLTALTVVYALSNLGQGANNPPNRPRLVNDDGQGGYTLLYSAGFAGVTGAATSFERALASWACATRLRRVVGSGAGVNTTDSNLENIVRFESLGSSTLATATSYYSGCSVNGGPTQFSLVETDYTFNDLSAIAGFSWNYGTGTPSNTQYDFESVALHELGHGTQLNHIIAPTAVMHFSISNGESKRVLNAASDVTAGQDVFTFSATSSCGFAPPVATPVPSGCQPLPVELTAFSARYATGAGTTLAWSTASEHNSAYFAVEAQEEGGKNWIEVLRQPAAGSSSSSLRTYQARDPRLLSGTRYYRLRQVDHDTRTSYSSLVTVSGLESGLALYPNPVADRLQVSGPDQAGRLTFYDVMGNKVTGFELVAGPNDVDVSALRPGLYLVEWADGRTVRRGRLQKL</sequence>
<feature type="domain" description="Peptidase M10 metallopeptidase" evidence="5">
    <location>
        <begin position="394"/>
        <end position="458"/>
    </location>
</feature>
<dbReference type="InterPro" id="IPR013783">
    <property type="entry name" value="Ig-like_fold"/>
</dbReference>
<dbReference type="Gene3D" id="2.60.40.10">
    <property type="entry name" value="Immunoglobulins"/>
    <property type="match status" value="1"/>
</dbReference>
<evidence type="ECO:0000313" key="9">
    <source>
        <dbReference type="Proteomes" id="UP000637774"/>
    </source>
</evidence>